<dbReference type="CDD" id="cd00037">
    <property type="entry name" value="CLECT"/>
    <property type="match status" value="2"/>
</dbReference>
<dbReference type="SMART" id="SM00034">
    <property type="entry name" value="CLECT"/>
    <property type="match status" value="3"/>
</dbReference>
<sequence length="434" mass="50743">MIQKLQLISFTMACIVTLPFALEEIKFEGRTYYFDHTKRLNVNDSDKICRTDNPLQTVLANTLSIHDFLKHNTHSDKDYWLGLGIRREPPEGTPDSDRIAHIAWRSPPSEVFFNVWCENEPNPNGRRAILTKEKCWRHVALEERNYIMCEGKSVETTTRIPIGDQIYYFYDKPGIPFFNAYRICASNNQHLATIDNEELHIQMNQQIESRDVGTNYWIGLKSFKGNYGLPISNWHWNGTGKSLKFKAWCPPETATREHHKYEWCGYLDSEKKCWRTKPCDRDTEQNIHGFICEDVSATWYEAFDVCSQHNKKLLTLDNKKLSDHFKKEMAKRSTDLVWIGLHSYPEIIDIETYLYWQWNGTGQDLDYKDWCVNEPLIAVSMCGYMATNGKVQCWKSVKCSNAGITSFICEDLFIRDLPVDRFFLKVEAGWDPFV</sequence>
<accession>T1IUQ5</accession>
<dbReference type="PhylomeDB" id="T1IUQ5"/>
<reference evidence="4" key="1">
    <citation type="submission" date="2011-05" db="EMBL/GenBank/DDBJ databases">
        <authorList>
            <person name="Richards S.R."/>
            <person name="Qu J."/>
            <person name="Jiang H."/>
            <person name="Jhangiani S.N."/>
            <person name="Agravi P."/>
            <person name="Goodspeed R."/>
            <person name="Gross S."/>
            <person name="Mandapat C."/>
            <person name="Jackson L."/>
            <person name="Mathew T."/>
            <person name="Pu L."/>
            <person name="Thornton R."/>
            <person name="Saada N."/>
            <person name="Wilczek-Boney K.B."/>
            <person name="Lee S."/>
            <person name="Kovar C."/>
            <person name="Wu Y."/>
            <person name="Scherer S.E."/>
            <person name="Worley K.C."/>
            <person name="Muzny D.M."/>
            <person name="Gibbs R."/>
        </authorList>
    </citation>
    <scope>NUCLEOTIDE SEQUENCE</scope>
    <source>
        <strain evidence="4">Brora</strain>
    </source>
</reference>
<organism evidence="3 4">
    <name type="scientific">Strigamia maritima</name>
    <name type="common">European centipede</name>
    <name type="synonym">Geophilus maritimus</name>
    <dbReference type="NCBI Taxonomy" id="126957"/>
    <lineage>
        <taxon>Eukaryota</taxon>
        <taxon>Metazoa</taxon>
        <taxon>Ecdysozoa</taxon>
        <taxon>Arthropoda</taxon>
        <taxon>Myriapoda</taxon>
        <taxon>Chilopoda</taxon>
        <taxon>Pleurostigmophora</taxon>
        <taxon>Geophilomorpha</taxon>
        <taxon>Linotaeniidae</taxon>
        <taxon>Strigamia</taxon>
    </lineage>
</organism>
<name>T1IUQ5_STRMM</name>
<dbReference type="EnsemblMetazoa" id="SMAR004884-RA">
    <property type="protein sequence ID" value="SMAR004884-PA"/>
    <property type="gene ID" value="SMAR004884"/>
</dbReference>
<dbReference type="InterPro" id="IPR016186">
    <property type="entry name" value="C-type_lectin-like/link_sf"/>
</dbReference>
<evidence type="ECO:0000259" key="2">
    <source>
        <dbReference type="PROSITE" id="PS50041"/>
    </source>
</evidence>
<feature type="signal peptide" evidence="1">
    <location>
        <begin position="1"/>
        <end position="21"/>
    </location>
</feature>
<dbReference type="EMBL" id="JH431553">
    <property type="status" value="NOT_ANNOTATED_CDS"/>
    <property type="molecule type" value="Genomic_DNA"/>
</dbReference>
<dbReference type="PROSITE" id="PS50041">
    <property type="entry name" value="C_TYPE_LECTIN_2"/>
    <property type="match status" value="3"/>
</dbReference>
<reference evidence="3" key="2">
    <citation type="submission" date="2015-02" db="UniProtKB">
        <authorList>
            <consortium name="EnsemblMetazoa"/>
        </authorList>
    </citation>
    <scope>IDENTIFICATION</scope>
</reference>
<feature type="domain" description="C-type lectin" evidence="2">
    <location>
        <begin position="27"/>
        <end position="150"/>
    </location>
</feature>
<evidence type="ECO:0000256" key="1">
    <source>
        <dbReference type="SAM" id="SignalP"/>
    </source>
</evidence>
<evidence type="ECO:0000313" key="4">
    <source>
        <dbReference type="Proteomes" id="UP000014500"/>
    </source>
</evidence>
<feature type="chain" id="PRO_5004579556" description="C-type lectin domain-containing protein" evidence="1">
    <location>
        <begin position="22"/>
        <end position="434"/>
    </location>
</feature>
<protein>
    <recommendedName>
        <fullName evidence="2">C-type lectin domain-containing protein</fullName>
    </recommendedName>
</protein>
<dbReference type="Gene3D" id="3.10.100.10">
    <property type="entry name" value="Mannose-Binding Protein A, subunit A"/>
    <property type="match status" value="3"/>
</dbReference>
<dbReference type="AlphaFoldDB" id="T1IUQ5"/>
<evidence type="ECO:0000313" key="3">
    <source>
        <dbReference type="EnsemblMetazoa" id="SMAR004884-PA"/>
    </source>
</evidence>
<dbReference type="HOGENOM" id="CLU_632113_0_0_1"/>
<keyword evidence="1" id="KW-0732">Signal</keyword>
<dbReference type="SUPFAM" id="SSF56436">
    <property type="entry name" value="C-type lectin-like"/>
    <property type="match status" value="3"/>
</dbReference>
<dbReference type="InterPro" id="IPR016187">
    <property type="entry name" value="CTDL_fold"/>
</dbReference>
<proteinExistence type="predicted"/>
<keyword evidence="4" id="KW-1185">Reference proteome</keyword>
<dbReference type="Proteomes" id="UP000014500">
    <property type="component" value="Unassembled WGS sequence"/>
</dbReference>
<dbReference type="PANTHER" id="PTHR45784:SF3">
    <property type="entry name" value="C-TYPE LECTIN DOMAIN FAMILY 4 MEMBER K-LIKE-RELATED"/>
    <property type="match status" value="1"/>
</dbReference>
<dbReference type="InterPro" id="IPR001304">
    <property type="entry name" value="C-type_lectin-like"/>
</dbReference>
<dbReference type="Pfam" id="PF00059">
    <property type="entry name" value="Lectin_C"/>
    <property type="match status" value="2"/>
</dbReference>
<dbReference type="PANTHER" id="PTHR45784">
    <property type="entry name" value="C-TYPE LECTIN DOMAIN FAMILY 20 MEMBER A-RELATED"/>
    <property type="match status" value="1"/>
</dbReference>
<feature type="domain" description="C-type lectin" evidence="2">
    <location>
        <begin position="288"/>
        <end position="400"/>
    </location>
</feature>
<feature type="domain" description="C-type lectin" evidence="2">
    <location>
        <begin position="162"/>
        <end position="281"/>
    </location>
</feature>